<organism evidence="1">
    <name type="scientific">Spongospora subterranea</name>
    <dbReference type="NCBI Taxonomy" id="70186"/>
    <lineage>
        <taxon>Eukaryota</taxon>
        <taxon>Sar</taxon>
        <taxon>Rhizaria</taxon>
        <taxon>Endomyxa</taxon>
        <taxon>Phytomyxea</taxon>
        <taxon>Plasmodiophorida</taxon>
        <taxon>Plasmodiophoridae</taxon>
        <taxon>Spongospora</taxon>
    </lineage>
</organism>
<name>A0A0H5RW57_9EUKA</name>
<proteinExistence type="predicted"/>
<evidence type="ECO:0000313" key="1">
    <source>
        <dbReference type="EMBL" id="CRZ12989.1"/>
    </source>
</evidence>
<accession>A0A0H5RW57</accession>
<dbReference type="EMBL" id="HACM01012547">
    <property type="protein sequence ID" value="CRZ12989.1"/>
    <property type="molecule type" value="Transcribed_RNA"/>
</dbReference>
<reference evidence="1" key="1">
    <citation type="submission" date="2015-04" db="EMBL/GenBank/DDBJ databases">
        <title>The genome sequence of the plant pathogenic Rhizarian Plasmodiophora brassicae reveals insights in its biotrophic life cycle and the origin of chitin synthesis.</title>
        <authorList>
            <person name="Schwelm A."/>
            <person name="Fogelqvist J."/>
            <person name="Knaust A."/>
            <person name="Julke S."/>
            <person name="Lilja T."/>
            <person name="Dhandapani V."/>
            <person name="Bonilla-Rosso G."/>
            <person name="Karlsson M."/>
            <person name="Shevchenko A."/>
            <person name="Choi S.R."/>
            <person name="Kim H.G."/>
            <person name="Park J.Y."/>
            <person name="Lim Y.P."/>
            <person name="Ludwig-Muller J."/>
            <person name="Dixelius C."/>
        </authorList>
    </citation>
    <scope>NUCLEOTIDE SEQUENCE</scope>
    <source>
        <tissue evidence="1">Potato root galls</tissue>
    </source>
</reference>
<protein>
    <submittedName>
        <fullName evidence="1">Uncharacterized protein</fullName>
    </submittedName>
</protein>
<feature type="non-terminal residue" evidence="1">
    <location>
        <position position="107"/>
    </location>
</feature>
<sequence length="107" mass="12795">PAPNSQPLFDVDLLIELDIQQRHEERAVQLMDEYAVQFVEEDERAARERLQHAVKVYEQVSSDEEAVARWQAAEDCRPQELYIVHRARFLNKRRSNHEHQQEYPAKR</sequence>
<dbReference type="AlphaFoldDB" id="A0A0H5RW57"/>
<feature type="non-terminal residue" evidence="1">
    <location>
        <position position="1"/>
    </location>
</feature>